<evidence type="ECO:0000256" key="4">
    <source>
        <dbReference type="ARBA" id="ARBA00023125"/>
    </source>
</evidence>
<dbReference type="NCBIfam" id="TIGR02937">
    <property type="entry name" value="sigma70-ECF"/>
    <property type="match status" value="1"/>
</dbReference>
<keyword evidence="4" id="KW-0238">DNA-binding</keyword>
<evidence type="ECO:0000256" key="2">
    <source>
        <dbReference type="ARBA" id="ARBA00023015"/>
    </source>
</evidence>
<feature type="domain" description="RNA polymerase sigma-70 region 4" evidence="7">
    <location>
        <begin position="137"/>
        <end position="185"/>
    </location>
</feature>
<dbReference type="CDD" id="cd06171">
    <property type="entry name" value="Sigma70_r4"/>
    <property type="match status" value="1"/>
</dbReference>
<evidence type="ECO:0000313" key="9">
    <source>
        <dbReference type="Proteomes" id="UP001629744"/>
    </source>
</evidence>
<comment type="caution">
    <text evidence="8">The sequence shown here is derived from an EMBL/GenBank/DDBJ whole genome shotgun (WGS) entry which is preliminary data.</text>
</comment>
<keyword evidence="2" id="KW-0805">Transcription regulation</keyword>
<dbReference type="Gene3D" id="1.10.10.10">
    <property type="entry name" value="Winged helix-like DNA-binding domain superfamily/Winged helix DNA-binding domain"/>
    <property type="match status" value="1"/>
</dbReference>
<protein>
    <submittedName>
        <fullName evidence="8">Sigma-70 family RNA polymerase sigma factor</fullName>
    </submittedName>
</protein>
<dbReference type="EMBL" id="JBDLNU010000006">
    <property type="protein sequence ID" value="MFM1730940.1"/>
    <property type="molecule type" value="Genomic_DNA"/>
</dbReference>
<dbReference type="RefSeq" id="WP_348610443.1">
    <property type="nucleotide sequence ID" value="NZ_CP157276.1"/>
</dbReference>
<dbReference type="InterPro" id="IPR013324">
    <property type="entry name" value="RNA_pol_sigma_r3/r4-like"/>
</dbReference>
<dbReference type="PANTHER" id="PTHR43133:SF58">
    <property type="entry name" value="ECF RNA POLYMERASE SIGMA FACTOR SIGD"/>
    <property type="match status" value="1"/>
</dbReference>
<dbReference type="InterPro" id="IPR007630">
    <property type="entry name" value="RNA_pol_sigma70_r4"/>
</dbReference>
<dbReference type="InterPro" id="IPR013325">
    <property type="entry name" value="RNA_pol_sigma_r2"/>
</dbReference>
<dbReference type="SUPFAM" id="SSF88659">
    <property type="entry name" value="Sigma3 and sigma4 domains of RNA polymerase sigma factors"/>
    <property type="match status" value="1"/>
</dbReference>
<evidence type="ECO:0000256" key="3">
    <source>
        <dbReference type="ARBA" id="ARBA00023082"/>
    </source>
</evidence>
<dbReference type="Pfam" id="PF04542">
    <property type="entry name" value="Sigma70_r2"/>
    <property type="match status" value="1"/>
</dbReference>
<reference evidence="8 9" key="1">
    <citation type="submission" date="2023-11" db="EMBL/GenBank/DDBJ databases">
        <authorList>
            <person name="Val-Calvo J."/>
            <person name="Scortti M."/>
            <person name="Vazquez-Boland J."/>
        </authorList>
    </citation>
    <scope>NUCLEOTIDE SEQUENCE [LARGE SCALE GENOMIC DNA]</scope>
    <source>
        <strain evidence="8 9">DSM 46662</strain>
    </source>
</reference>
<evidence type="ECO:0000313" key="8">
    <source>
        <dbReference type="EMBL" id="MFM1730940.1"/>
    </source>
</evidence>
<dbReference type="InterPro" id="IPR014284">
    <property type="entry name" value="RNA_pol_sigma-70_dom"/>
</dbReference>
<name>A0ABW9FZ85_9NOCA</name>
<dbReference type="InterPro" id="IPR007627">
    <property type="entry name" value="RNA_pol_sigma70_r2"/>
</dbReference>
<gene>
    <name evidence="8" type="ORF">ABEU19_004483</name>
</gene>
<keyword evidence="3" id="KW-0731">Sigma factor</keyword>
<feature type="domain" description="RNA polymerase sigma-70 region 2" evidence="6">
    <location>
        <begin position="32"/>
        <end position="101"/>
    </location>
</feature>
<evidence type="ECO:0000256" key="1">
    <source>
        <dbReference type="ARBA" id="ARBA00010641"/>
    </source>
</evidence>
<dbReference type="Pfam" id="PF04545">
    <property type="entry name" value="Sigma70_r4"/>
    <property type="match status" value="1"/>
</dbReference>
<evidence type="ECO:0000259" key="7">
    <source>
        <dbReference type="Pfam" id="PF04545"/>
    </source>
</evidence>
<dbReference type="Proteomes" id="UP001629744">
    <property type="component" value="Unassembled WGS sequence"/>
</dbReference>
<dbReference type="SUPFAM" id="SSF88946">
    <property type="entry name" value="Sigma2 domain of RNA polymerase sigma factors"/>
    <property type="match status" value="1"/>
</dbReference>
<keyword evidence="5" id="KW-0804">Transcription</keyword>
<proteinExistence type="inferred from homology"/>
<dbReference type="Gene3D" id="1.10.1740.10">
    <property type="match status" value="1"/>
</dbReference>
<dbReference type="InterPro" id="IPR036388">
    <property type="entry name" value="WH-like_DNA-bd_sf"/>
</dbReference>
<evidence type="ECO:0000259" key="6">
    <source>
        <dbReference type="Pfam" id="PF04542"/>
    </source>
</evidence>
<evidence type="ECO:0000256" key="5">
    <source>
        <dbReference type="ARBA" id="ARBA00023163"/>
    </source>
</evidence>
<comment type="similarity">
    <text evidence="1">Belongs to the sigma-70 factor family. ECF subfamily.</text>
</comment>
<organism evidence="8 9">
    <name type="scientific">Prescottella soli</name>
    <dbReference type="NCBI Taxonomy" id="1543852"/>
    <lineage>
        <taxon>Bacteria</taxon>
        <taxon>Bacillati</taxon>
        <taxon>Actinomycetota</taxon>
        <taxon>Actinomycetes</taxon>
        <taxon>Mycobacteriales</taxon>
        <taxon>Nocardiaceae</taxon>
        <taxon>Prescottella</taxon>
    </lineage>
</organism>
<dbReference type="PANTHER" id="PTHR43133">
    <property type="entry name" value="RNA POLYMERASE ECF-TYPE SIGMA FACTO"/>
    <property type="match status" value="1"/>
</dbReference>
<keyword evidence="9" id="KW-1185">Reference proteome</keyword>
<accession>A0ABW9FZ85</accession>
<dbReference type="InterPro" id="IPR039425">
    <property type="entry name" value="RNA_pol_sigma-70-like"/>
</dbReference>
<sequence length="193" mass="21153">MSTCYALSPTGTDVDSMAVAAAVGTDGALADLMARVRPMVLGFCRSRLHGARRVSVEDVTQEVCIAVVNALPRYEHRGRFTAFVFGIASHKVTDALRAAQRDRCCPVGDLPEIGADTDTPEDHAVRSDDLRRVESMLAILTPQQRHILRLRIIEEKTAAETADELRTTPGAVRVAQHRALTRLREEFAFTRGG</sequence>